<evidence type="ECO:0000313" key="2">
    <source>
        <dbReference type="EMBL" id="KAG9335449.1"/>
    </source>
</evidence>
<sequence length="74" mass="8252">MVTKAFSRFPTRPPHIHPPSLLLGDRNSAQEFHSGPFLKSRGAKTQTMTAPTQLQIKHQILQLECEGKTTLAVE</sequence>
<dbReference type="EMBL" id="JAFBMS010000119">
    <property type="protein sequence ID" value="KAG9335449.1"/>
    <property type="molecule type" value="Genomic_DNA"/>
</dbReference>
<proteinExistence type="predicted"/>
<dbReference type="Proteomes" id="UP000824540">
    <property type="component" value="Unassembled WGS sequence"/>
</dbReference>
<evidence type="ECO:0000313" key="3">
    <source>
        <dbReference type="Proteomes" id="UP000824540"/>
    </source>
</evidence>
<evidence type="ECO:0000256" key="1">
    <source>
        <dbReference type="SAM" id="MobiDB-lite"/>
    </source>
</evidence>
<reference evidence="2" key="1">
    <citation type="thesis" date="2021" institute="BYU ScholarsArchive" country="Provo, UT, USA">
        <title>Applications of and Algorithms for Genome Assembly and Genomic Analyses with an Emphasis on Marine Teleosts.</title>
        <authorList>
            <person name="Pickett B.D."/>
        </authorList>
    </citation>
    <scope>NUCLEOTIDE SEQUENCE</scope>
    <source>
        <strain evidence="2">HI-2016</strain>
    </source>
</reference>
<comment type="caution">
    <text evidence="2">The sequence shown here is derived from an EMBL/GenBank/DDBJ whole genome shotgun (WGS) entry which is preliminary data.</text>
</comment>
<name>A0A8T2N4V9_9TELE</name>
<protein>
    <submittedName>
        <fullName evidence="2">Uncharacterized protein</fullName>
    </submittedName>
</protein>
<accession>A0A8T2N4V9</accession>
<feature type="non-terminal residue" evidence="2">
    <location>
        <position position="1"/>
    </location>
</feature>
<feature type="region of interest" description="Disordered" evidence="1">
    <location>
        <begin position="1"/>
        <end position="37"/>
    </location>
</feature>
<dbReference type="AlphaFoldDB" id="A0A8T2N4V9"/>
<keyword evidence="3" id="KW-1185">Reference proteome</keyword>
<gene>
    <name evidence="2" type="ORF">JZ751_004578</name>
</gene>
<organism evidence="2 3">
    <name type="scientific">Albula glossodonta</name>
    <name type="common">roundjaw bonefish</name>
    <dbReference type="NCBI Taxonomy" id="121402"/>
    <lineage>
        <taxon>Eukaryota</taxon>
        <taxon>Metazoa</taxon>
        <taxon>Chordata</taxon>
        <taxon>Craniata</taxon>
        <taxon>Vertebrata</taxon>
        <taxon>Euteleostomi</taxon>
        <taxon>Actinopterygii</taxon>
        <taxon>Neopterygii</taxon>
        <taxon>Teleostei</taxon>
        <taxon>Albuliformes</taxon>
        <taxon>Albulidae</taxon>
        <taxon>Albula</taxon>
    </lineage>
</organism>